<dbReference type="EMBL" id="WSFO01000001">
    <property type="protein sequence ID" value="KAE9632812.1"/>
    <property type="molecule type" value="Genomic_DNA"/>
</dbReference>
<evidence type="ECO:0000313" key="3">
    <source>
        <dbReference type="Proteomes" id="UP000441586"/>
    </source>
</evidence>
<gene>
    <name evidence="2" type="ORF">GP644_03305</name>
</gene>
<dbReference type="Proteomes" id="UP000441586">
    <property type="component" value="Unassembled WGS sequence"/>
</dbReference>
<feature type="signal peptide" evidence="1">
    <location>
        <begin position="1"/>
        <end position="19"/>
    </location>
</feature>
<reference evidence="2 3" key="1">
    <citation type="submission" date="2019-12" db="EMBL/GenBank/DDBJ databases">
        <authorList>
            <person name="Zhang Y.-J."/>
        </authorList>
    </citation>
    <scope>NUCLEOTIDE SEQUENCE [LARGE SCALE GENOMIC DNA]</scope>
    <source>
        <strain evidence="2 3">H18S-6</strain>
    </source>
</reference>
<name>A0A6A4RQE1_9RHOB</name>
<comment type="caution">
    <text evidence="2">The sequence shown here is derived from an EMBL/GenBank/DDBJ whole genome shotgun (WGS) entry which is preliminary data.</text>
</comment>
<feature type="chain" id="PRO_5025674318" evidence="1">
    <location>
        <begin position="20"/>
        <end position="64"/>
    </location>
</feature>
<dbReference type="AlphaFoldDB" id="A0A6A4RQE1"/>
<evidence type="ECO:0000256" key="1">
    <source>
        <dbReference type="SAM" id="SignalP"/>
    </source>
</evidence>
<organism evidence="2 3">
    <name type="scientific">Parasedimentitalea maritima</name>
    <dbReference type="NCBI Taxonomy" id="2578117"/>
    <lineage>
        <taxon>Bacteria</taxon>
        <taxon>Pseudomonadati</taxon>
        <taxon>Pseudomonadota</taxon>
        <taxon>Alphaproteobacteria</taxon>
        <taxon>Rhodobacterales</taxon>
        <taxon>Paracoccaceae</taxon>
        <taxon>Parasedimentitalea</taxon>
    </lineage>
</organism>
<sequence>MKLVTAFLILMVSALPGLAHSPYFSAWSCKTGEGYFLRFLGCCSFITKFQPVLVVSHPRNDNVG</sequence>
<evidence type="ECO:0000313" key="2">
    <source>
        <dbReference type="EMBL" id="KAE9632812.1"/>
    </source>
</evidence>
<accession>A0A6A4RQE1</accession>
<keyword evidence="1" id="KW-0732">Signal</keyword>
<protein>
    <submittedName>
        <fullName evidence="2">Uncharacterized protein</fullName>
    </submittedName>
</protein>
<proteinExistence type="predicted"/>